<gene>
    <name evidence="4" type="ORF">ACFQ3T_35650</name>
</gene>
<name>A0ABW3R607_9PSEU</name>
<evidence type="ECO:0000313" key="5">
    <source>
        <dbReference type="Proteomes" id="UP001597168"/>
    </source>
</evidence>
<dbReference type="RefSeq" id="WP_380730403.1">
    <property type="nucleotide sequence ID" value="NZ_JBHTLK010000411.1"/>
</dbReference>
<comment type="similarity">
    <text evidence="1">Belongs to the mycobacterial PPE family.</text>
</comment>
<feature type="domain" description="PPE" evidence="3">
    <location>
        <begin position="53"/>
        <end position="209"/>
    </location>
</feature>
<feature type="compositionally biased region" description="Basic and acidic residues" evidence="2">
    <location>
        <begin position="1"/>
        <end position="12"/>
    </location>
</feature>
<comment type="caution">
    <text evidence="4">The sequence shown here is derived from an EMBL/GenBank/DDBJ whole genome shotgun (WGS) entry which is preliminary data.</text>
</comment>
<feature type="region of interest" description="Disordered" evidence="2">
    <location>
        <begin position="1"/>
        <end position="33"/>
    </location>
</feature>
<dbReference type="Gene3D" id="1.20.1260.20">
    <property type="entry name" value="PPE superfamily"/>
    <property type="match status" value="1"/>
</dbReference>
<evidence type="ECO:0000256" key="1">
    <source>
        <dbReference type="ARBA" id="ARBA00010652"/>
    </source>
</evidence>
<keyword evidence="5" id="KW-1185">Reference proteome</keyword>
<feature type="compositionally biased region" description="Pro residues" evidence="2">
    <location>
        <begin position="230"/>
        <end position="256"/>
    </location>
</feature>
<dbReference type="InterPro" id="IPR000030">
    <property type="entry name" value="PPE_dom"/>
</dbReference>
<dbReference type="SUPFAM" id="SSF140459">
    <property type="entry name" value="PE/PPE dimer-like"/>
    <property type="match status" value="1"/>
</dbReference>
<feature type="compositionally biased region" description="Low complexity" evidence="2">
    <location>
        <begin position="257"/>
        <end position="272"/>
    </location>
</feature>
<reference evidence="5" key="1">
    <citation type="journal article" date="2019" name="Int. J. Syst. Evol. Microbiol.">
        <title>The Global Catalogue of Microorganisms (GCM) 10K type strain sequencing project: providing services to taxonomists for standard genome sequencing and annotation.</title>
        <authorList>
            <consortium name="The Broad Institute Genomics Platform"/>
            <consortium name="The Broad Institute Genome Sequencing Center for Infectious Disease"/>
            <person name="Wu L."/>
            <person name="Ma J."/>
        </authorList>
    </citation>
    <scope>NUCLEOTIDE SEQUENCE [LARGE SCALE GENOMIC DNA]</scope>
    <source>
        <strain evidence="5">CCUG 60214</strain>
    </source>
</reference>
<accession>A0ABW3R607</accession>
<feature type="region of interest" description="Disordered" evidence="2">
    <location>
        <begin position="220"/>
        <end position="272"/>
    </location>
</feature>
<dbReference type="InterPro" id="IPR038332">
    <property type="entry name" value="PPE_sf"/>
</dbReference>
<dbReference type="EMBL" id="JBHTLK010000411">
    <property type="protein sequence ID" value="MFD1152503.1"/>
    <property type="molecule type" value="Genomic_DNA"/>
</dbReference>
<evidence type="ECO:0000313" key="4">
    <source>
        <dbReference type="EMBL" id="MFD1152503.1"/>
    </source>
</evidence>
<proteinExistence type="inferred from homology"/>
<organism evidence="4 5">
    <name type="scientific">Saccharothrix hoggarensis</name>
    <dbReference type="NCBI Taxonomy" id="913853"/>
    <lineage>
        <taxon>Bacteria</taxon>
        <taxon>Bacillati</taxon>
        <taxon>Actinomycetota</taxon>
        <taxon>Actinomycetes</taxon>
        <taxon>Pseudonocardiales</taxon>
        <taxon>Pseudonocardiaceae</taxon>
        <taxon>Saccharothrix</taxon>
    </lineage>
</organism>
<evidence type="ECO:0000256" key="2">
    <source>
        <dbReference type="SAM" id="MobiDB-lite"/>
    </source>
</evidence>
<sequence>MSGRGAHSDSHRPSAAALRREKRRLKQQAANRRPENFGKINWRAYTHRQLWDMVKSADTARMADRTHAWKKLADEIDQATAEARRIVQELATSWRGPSAVLAAESAERLAEWARETSGRAYTVGGGLDAYTWAVQEAAQRMPEPVHPDAERWFRDGYDVTTLDGPQGAYMLDQLLDDHMPSKAEQRAAMAEAVRVMEEYEDASRGVHTRLPTFEHAPEVARIEPDHRPVPQTPLPHPAPHPSPVPWPTPTPTPTPVPDTSSDGTTSVAAAGVPAGVPGAVNVPGGYGAHGGVPGGVP</sequence>
<dbReference type="Pfam" id="PF00823">
    <property type="entry name" value="PPE"/>
    <property type="match status" value="1"/>
</dbReference>
<protein>
    <submittedName>
        <fullName evidence="4">PPE domain-containing protein</fullName>
    </submittedName>
</protein>
<dbReference type="Proteomes" id="UP001597168">
    <property type="component" value="Unassembled WGS sequence"/>
</dbReference>
<evidence type="ECO:0000259" key="3">
    <source>
        <dbReference type="Pfam" id="PF00823"/>
    </source>
</evidence>
<feature type="non-terminal residue" evidence="4">
    <location>
        <position position="297"/>
    </location>
</feature>